<feature type="transmembrane region" description="Helical" evidence="12">
    <location>
        <begin position="163"/>
        <end position="185"/>
    </location>
</feature>
<comment type="subcellular location">
    <subcellularLocation>
        <location evidence="1">Cell junction</location>
        <location evidence="1">Gap junction</location>
    </subcellularLocation>
    <subcellularLocation>
        <location evidence="2 12">Cell membrane</location>
        <topology evidence="2 12">Multi-pass membrane protein</topology>
    </subcellularLocation>
</comment>
<dbReference type="PROSITE" id="PS51013">
    <property type="entry name" value="PANNEXIN"/>
    <property type="match status" value="1"/>
</dbReference>
<keyword evidence="10 12" id="KW-0472">Membrane</keyword>
<feature type="transmembrane region" description="Helical" evidence="12">
    <location>
        <begin position="25"/>
        <end position="49"/>
    </location>
</feature>
<dbReference type="PANTHER" id="PTHR11893:SF21">
    <property type="entry name" value="INNEXIN EAT-5"/>
    <property type="match status" value="1"/>
</dbReference>
<accession>A0AAD4NGA4</accession>
<feature type="transmembrane region" description="Helical" evidence="12">
    <location>
        <begin position="70"/>
        <end position="93"/>
    </location>
</feature>
<keyword evidence="8 12" id="KW-1133">Transmembrane helix</keyword>
<comment type="similarity">
    <text evidence="12">Belongs to the pannexin family.</text>
</comment>
<evidence type="ECO:0000313" key="14">
    <source>
        <dbReference type="Proteomes" id="UP001201812"/>
    </source>
</evidence>
<keyword evidence="14" id="KW-1185">Reference proteome</keyword>
<comment type="caution">
    <text evidence="13">The sequence shown here is derived from an EMBL/GenBank/DDBJ whole genome shotgun (WGS) entry which is preliminary data.</text>
</comment>
<evidence type="ECO:0000256" key="2">
    <source>
        <dbReference type="ARBA" id="ARBA00004651"/>
    </source>
</evidence>
<evidence type="ECO:0000256" key="9">
    <source>
        <dbReference type="ARBA" id="ARBA00023065"/>
    </source>
</evidence>
<evidence type="ECO:0000256" key="5">
    <source>
        <dbReference type="ARBA" id="ARBA00022692"/>
    </source>
</evidence>
<sequence length="447" mass="51623">MNLLSSALTSIKPRKDDTIVDRLNYYYSSVIIIVMAITLTAKHFVYNTYWVRPGEDIPQEVDSRTKRQLIYYQWVPFLMALEAGFFYLPMIFWSQTNGKSGINIANMVKTVEGTDTSENAERKKAVLAICQHLEDSVRLRYVRREGATKLDYYWKLGMLNGNFVSNMFIFTKLLYMVNIVGQFLMMNQFLGQHNHAWGANILHDIIEGRDWELSGNFPRISLCDFTVRTLSNVHRYSIQCVLVLNMFNEKIFLFLYWWLVLVGVMTFLDMIYWSVCTRISSRRIGYMKKFVRVSPDDDYIFREFCDKIINADGTMLLKMLGVHTNELFTQDHVFCAHPASRHSPSLAASLPNSDESFSYHNSPPEQGAALVDRRHAFQNFHSRTPRSITPRQSIQIQRNLLDMSTDRPIYSMGSPAVLKTHLSPPTNGALNSVNMQRRSSLTIPIPV</sequence>
<keyword evidence="9 12" id="KW-0406">Ion transport</keyword>
<evidence type="ECO:0000256" key="8">
    <source>
        <dbReference type="ARBA" id="ARBA00022989"/>
    </source>
</evidence>
<dbReference type="AlphaFoldDB" id="A0AAD4NGA4"/>
<dbReference type="GO" id="GO:0034220">
    <property type="term" value="P:monoatomic ion transmembrane transport"/>
    <property type="evidence" value="ECO:0007669"/>
    <property type="project" value="UniProtKB-KW"/>
</dbReference>
<proteinExistence type="inferred from homology"/>
<dbReference type="Proteomes" id="UP001201812">
    <property type="component" value="Unassembled WGS sequence"/>
</dbReference>
<dbReference type="EMBL" id="JAKKPZ010000001">
    <property type="protein sequence ID" value="KAI1728936.1"/>
    <property type="molecule type" value="Genomic_DNA"/>
</dbReference>
<dbReference type="PRINTS" id="PR01262">
    <property type="entry name" value="INNEXIN"/>
</dbReference>
<dbReference type="PANTHER" id="PTHR11893">
    <property type="entry name" value="INNEXIN"/>
    <property type="match status" value="1"/>
</dbReference>
<dbReference type="Pfam" id="PF00876">
    <property type="entry name" value="Innexin"/>
    <property type="match status" value="1"/>
</dbReference>
<keyword evidence="6" id="KW-0303">Gap junction</keyword>
<evidence type="ECO:0000256" key="10">
    <source>
        <dbReference type="ARBA" id="ARBA00023136"/>
    </source>
</evidence>
<evidence type="ECO:0000313" key="13">
    <source>
        <dbReference type="EMBL" id="KAI1728936.1"/>
    </source>
</evidence>
<organism evidence="13 14">
    <name type="scientific">Ditylenchus destructor</name>
    <dbReference type="NCBI Taxonomy" id="166010"/>
    <lineage>
        <taxon>Eukaryota</taxon>
        <taxon>Metazoa</taxon>
        <taxon>Ecdysozoa</taxon>
        <taxon>Nematoda</taxon>
        <taxon>Chromadorea</taxon>
        <taxon>Rhabditida</taxon>
        <taxon>Tylenchina</taxon>
        <taxon>Tylenchomorpha</taxon>
        <taxon>Sphaerularioidea</taxon>
        <taxon>Anguinidae</taxon>
        <taxon>Anguininae</taxon>
        <taxon>Ditylenchus</taxon>
    </lineage>
</organism>
<keyword evidence="11 12" id="KW-0407">Ion channel</keyword>
<evidence type="ECO:0000256" key="7">
    <source>
        <dbReference type="ARBA" id="ARBA00022949"/>
    </source>
</evidence>
<keyword evidence="5 12" id="KW-0812">Transmembrane</keyword>
<dbReference type="InterPro" id="IPR000990">
    <property type="entry name" value="Innexin"/>
</dbReference>
<feature type="transmembrane region" description="Helical" evidence="12">
    <location>
        <begin position="251"/>
        <end position="273"/>
    </location>
</feature>
<dbReference type="GO" id="GO:0005243">
    <property type="term" value="F:gap junction channel activity"/>
    <property type="evidence" value="ECO:0007669"/>
    <property type="project" value="TreeGrafter"/>
</dbReference>
<protein>
    <recommendedName>
        <fullName evidence="12">Innexin</fullName>
    </recommendedName>
</protein>
<gene>
    <name evidence="12" type="primary">inx</name>
    <name evidence="13" type="ORF">DdX_01148</name>
</gene>
<dbReference type="GO" id="GO:0005886">
    <property type="term" value="C:plasma membrane"/>
    <property type="evidence" value="ECO:0007669"/>
    <property type="project" value="UniProtKB-SubCell"/>
</dbReference>
<evidence type="ECO:0000256" key="6">
    <source>
        <dbReference type="ARBA" id="ARBA00022868"/>
    </source>
</evidence>
<dbReference type="GO" id="GO:0005921">
    <property type="term" value="C:gap junction"/>
    <property type="evidence" value="ECO:0007669"/>
    <property type="project" value="UniProtKB-SubCell"/>
</dbReference>
<evidence type="ECO:0000256" key="11">
    <source>
        <dbReference type="ARBA" id="ARBA00023303"/>
    </source>
</evidence>
<keyword evidence="4" id="KW-1003">Cell membrane</keyword>
<evidence type="ECO:0000256" key="1">
    <source>
        <dbReference type="ARBA" id="ARBA00004610"/>
    </source>
</evidence>
<evidence type="ECO:0000256" key="3">
    <source>
        <dbReference type="ARBA" id="ARBA00022448"/>
    </source>
</evidence>
<evidence type="ECO:0000256" key="12">
    <source>
        <dbReference type="RuleBase" id="RU010713"/>
    </source>
</evidence>
<comment type="function">
    <text evidence="12">Structural component of the gap junctions.</text>
</comment>
<reference evidence="13" key="1">
    <citation type="submission" date="2022-01" db="EMBL/GenBank/DDBJ databases">
        <title>Genome Sequence Resource for Two Populations of Ditylenchus destructor, the Migratory Endoparasitic Phytonematode.</title>
        <authorList>
            <person name="Zhang H."/>
            <person name="Lin R."/>
            <person name="Xie B."/>
        </authorList>
    </citation>
    <scope>NUCLEOTIDE SEQUENCE</scope>
    <source>
        <strain evidence="13">BazhouSP</strain>
    </source>
</reference>
<keyword evidence="7" id="KW-0965">Cell junction</keyword>
<name>A0AAD4NGA4_9BILA</name>
<keyword evidence="3 12" id="KW-0813">Transport</keyword>
<evidence type="ECO:0000256" key="4">
    <source>
        <dbReference type="ARBA" id="ARBA00022475"/>
    </source>
</evidence>